<organism evidence="2 3">
    <name type="scientific">Streptococcus caprae</name>
    <dbReference type="NCBI Taxonomy" id="1640501"/>
    <lineage>
        <taxon>Bacteria</taxon>
        <taxon>Bacillati</taxon>
        <taxon>Bacillota</taxon>
        <taxon>Bacilli</taxon>
        <taxon>Lactobacillales</taxon>
        <taxon>Streptococcaceae</taxon>
        <taxon>Streptococcus</taxon>
    </lineage>
</organism>
<gene>
    <name evidence="2" type="ORF">ACFORF_00660</name>
</gene>
<dbReference type="Gene3D" id="3.90.550.10">
    <property type="entry name" value="Spore Coat Polysaccharide Biosynthesis Protein SpsA, Chain A"/>
    <property type="match status" value="1"/>
</dbReference>
<dbReference type="PANTHER" id="PTHR22916">
    <property type="entry name" value="GLYCOSYLTRANSFERASE"/>
    <property type="match status" value="1"/>
</dbReference>
<accession>A0ABV8CTV5</accession>
<dbReference type="RefSeq" id="WP_380424325.1">
    <property type="nucleotide sequence ID" value="NZ_JBHRZV010000002.1"/>
</dbReference>
<dbReference type="PANTHER" id="PTHR22916:SF3">
    <property type="entry name" value="UDP-GLCNAC:BETAGAL BETA-1,3-N-ACETYLGLUCOSAMINYLTRANSFERASE-LIKE PROTEIN 1"/>
    <property type="match status" value="1"/>
</dbReference>
<dbReference type="Pfam" id="PF00535">
    <property type="entry name" value="Glycos_transf_2"/>
    <property type="match status" value="1"/>
</dbReference>
<feature type="domain" description="Glycosyltransferase 2-like" evidence="1">
    <location>
        <begin position="5"/>
        <end position="133"/>
    </location>
</feature>
<reference evidence="3" key="1">
    <citation type="journal article" date="2019" name="Int. J. Syst. Evol. Microbiol.">
        <title>The Global Catalogue of Microorganisms (GCM) 10K type strain sequencing project: providing services to taxonomists for standard genome sequencing and annotation.</title>
        <authorList>
            <consortium name="The Broad Institute Genomics Platform"/>
            <consortium name="The Broad Institute Genome Sequencing Center for Infectious Disease"/>
            <person name="Wu L."/>
            <person name="Ma J."/>
        </authorList>
    </citation>
    <scope>NUCLEOTIDE SEQUENCE [LARGE SCALE GENOMIC DNA]</scope>
    <source>
        <strain evidence="3">CCUG 67170</strain>
    </source>
</reference>
<dbReference type="InterPro" id="IPR029044">
    <property type="entry name" value="Nucleotide-diphossugar_trans"/>
</dbReference>
<sequence length="335" mass="38690">MTLLTVAIPSYNASEYLHYCVESLALAGDQLEILIINDGSADKTQEIAESLQAKYPGIVRAIYQDNMGHGGAVNTGMREAKGTYFKVVDSDDWVDTRALLKILETLESFVEPVDAFITNFVYEKEGKSRKAVMRYDEILPEDRIFTWDEVGSFGKGQYMMMHSLIYRTQLLKDIALELPTHTFYVDNIFVFEPLKYVQTMYYLPVDFYRYLIGREEQSVNETVMISRIDQQIKVNKILIDSFDMDAIANERCRDYLLNHVEITTIISSALLNRAGQAEHIAKKKELWEYLKTHNPELYKKVRRGMLGQIINLYGYPGRKVSNAAYRIARRIYGFN</sequence>
<name>A0ABV8CTV5_9STRE</name>
<dbReference type="Proteomes" id="UP001595807">
    <property type="component" value="Unassembled WGS sequence"/>
</dbReference>
<evidence type="ECO:0000313" key="3">
    <source>
        <dbReference type="Proteomes" id="UP001595807"/>
    </source>
</evidence>
<proteinExistence type="predicted"/>
<keyword evidence="3" id="KW-1185">Reference proteome</keyword>
<dbReference type="InterPro" id="IPR001173">
    <property type="entry name" value="Glyco_trans_2-like"/>
</dbReference>
<comment type="caution">
    <text evidence="2">The sequence shown here is derived from an EMBL/GenBank/DDBJ whole genome shotgun (WGS) entry which is preliminary data.</text>
</comment>
<evidence type="ECO:0000259" key="1">
    <source>
        <dbReference type="Pfam" id="PF00535"/>
    </source>
</evidence>
<dbReference type="CDD" id="cd00761">
    <property type="entry name" value="Glyco_tranf_GTA_type"/>
    <property type="match status" value="1"/>
</dbReference>
<evidence type="ECO:0000313" key="2">
    <source>
        <dbReference type="EMBL" id="MFC3927145.1"/>
    </source>
</evidence>
<dbReference type="EMBL" id="JBHRZV010000002">
    <property type="protein sequence ID" value="MFC3927145.1"/>
    <property type="molecule type" value="Genomic_DNA"/>
</dbReference>
<protein>
    <submittedName>
        <fullName evidence="2">Glycosyltransferase family 2 protein</fullName>
    </submittedName>
</protein>
<dbReference type="SUPFAM" id="SSF53448">
    <property type="entry name" value="Nucleotide-diphospho-sugar transferases"/>
    <property type="match status" value="1"/>
</dbReference>